<proteinExistence type="predicted"/>
<organism evidence="2 3">
    <name type="scientific">Lithocarpus litseifolius</name>
    <dbReference type="NCBI Taxonomy" id="425828"/>
    <lineage>
        <taxon>Eukaryota</taxon>
        <taxon>Viridiplantae</taxon>
        <taxon>Streptophyta</taxon>
        <taxon>Embryophyta</taxon>
        <taxon>Tracheophyta</taxon>
        <taxon>Spermatophyta</taxon>
        <taxon>Magnoliopsida</taxon>
        <taxon>eudicotyledons</taxon>
        <taxon>Gunneridae</taxon>
        <taxon>Pentapetalae</taxon>
        <taxon>rosids</taxon>
        <taxon>fabids</taxon>
        <taxon>Fagales</taxon>
        <taxon>Fagaceae</taxon>
        <taxon>Lithocarpus</taxon>
    </lineage>
</organism>
<dbReference type="Proteomes" id="UP001459277">
    <property type="component" value="Unassembled WGS sequence"/>
</dbReference>
<dbReference type="PANTHER" id="PTHR47723:SF19">
    <property type="entry name" value="POLYNUCLEOTIDYL TRANSFERASE, RIBONUCLEASE H-LIKE SUPERFAMILY PROTEIN"/>
    <property type="match status" value="1"/>
</dbReference>
<evidence type="ECO:0000313" key="3">
    <source>
        <dbReference type="Proteomes" id="UP001459277"/>
    </source>
</evidence>
<comment type="caution">
    <text evidence="2">The sequence shown here is derived from an EMBL/GenBank/DDBJ whole genome shotgun (WGS) entry which is preliminary data.</text>
</comment>
<accession>A0AAW2DTQ8</accession>
<evidence type="ECO:0000259" key="1">
    <source>
        <dbReference type="Pfam" id="PF13456"/>
    </source>
</evidence>
<dbReference type="Pfam" id="PF13456">
    <property type="entry name" value="RVT_3"/>
    <property type="match status" value="1"/>
</dbReference>
<dbReference type="PANTHER" id="PTHR47723">
    <property type="entry name" value="OS05G0353850 PROTEIN"/>
    <property type="match status" value="1"/>
</dbReference>
<evidence type="ECO:0000313" key="2">
    <source>
        <dbReference type="EMBL" id="KAL0014028.1"/>
    </source>
</evidence>
<name>A0AAW2DTQ8_9ROSI</name>
<keyword evidence="3" id="KW-1185">Reference proteome</keyword>
<dbReference type="GO" id="GO:0004523">
    <property type="term" value="F:RNA-DNA hybrid ribonuclease activity"/>
    <property type="evidence" value="ECO:0007669"/>
    <property type="project" value="InterPro"/>
</dbReference>
<dbReference type="GO" id="GO:0003676">
    <property type="term" value="F:nucleic acid binding"/>
    <property type="evidence" value="ECO:0007669"/>
    <property type="project" value="InterPro"/>
</dbReference>
<dbReference type="SUPFAM" id="SSF53098">
    <property type="entry name" value="Ribonuclease H-like"/>
    <property type="match status" value="1"/>
</dbReference>
<dbReference type="InterPro" id="IPR036397">
    <property type="entry name" value="RNaseH_sf"/>
</dbReference>
<dbReference type="InterPro" id="IPR002156">
    <property type="entry name" value="RNaseH_domain"/>
</dbReference>
<dbReference type="EMBL" id="JAZDWU010000001">
    <property type="protein sequence ID" value="KAL0014028.1"/>
    <property type="molecule type" value="Genomic_DNA"/>
</dbReference>
<feature type="domain" description="RNase H type-1" evidence="1">
    <location>
        <begin position="48"/>
        <end position="124"/>
    </location>
</feature>
<dbReference type="AlphaFoldDB" id="A0AAW2DTQ8"/>
<dbReference type="InterPro" id="IPR044730">
    <property type="entry name" value="RNase_H-like_dom_plant"/>
</dbReference>
<gene>
    <name evidence="2" type="ORF">SO802_001097</name>
</gene>
<dbReference type="InterPro" id="IPR053151">
    <property type="entry name" value="RNase_H-like"/>
</dbReference>
<dbReference type="Gene3D" id="3.30.420.10">
    <property type="entry name" value="Ribonuclease H-like superfamily/Ribonuclease H"/>
    <property type="match status" value="1"/>
</dbReference>
<dbReference type="CDD" id="cd06222">
    <property type="entry name" value="RNase_H_like"/>
    <property type="match status" value="1"/>
</dbReference>
<protein>
    <recommendedName>
        <fullName evidence="1">RNase H type-1 domain-containing protein</fullName>
    </recommendedName>
</protein>
<dbReference type="InterPro" id="IPR012337">
    <property type="entry name" value="RNaseH-like_sf"/>
</dbReference>
<sequence length="172" mass="18977">MIRGFYEYPLHRRQVKSLAKNILSSGTKSTKPMERRLKPPKPGWYKVNTDGATFEDTKSCGVGVVIRNERGEIMGALSKNFALPLGGLEAEAKAVEVGVLLAWDLGLKDIIIESDALLVTNSLGKQCVRPNSIRKVVEGILVDLENSMHGMSIILGEVVTMQPIYWLDKPNV</sequence>
<reference evidence="2 3" key="1">
    <citation type="submission" date="2024-01" db="EMBL/GenBank/DDBJ databases">
        <title>A telomere-to-telomere, gap-free genome of sweet tea (Lithocarpus litseifolius).</title>
        <authorList>
            <person name="Zhou J."/>
        </authorList>
    </citation>
    <scope>NUCLEOTIDE SEQUENCE [LARGE SCALE GENOMIC DNA]</scope>
    <source>
        <strain evidence="2">Zhou-2022a</strain>
        <tissue evidence="2">Leaf</tissue>
    </source>
</reference>